<reference evidence="2 3" key="1">
    <citation type="submission" date="2014-06" db="EMBL/GenBank/DDBJ databases">
        <title>Draft genome sequence of Idiomarina sp. MCCC 1A10513.</title>
        <authorList>
            <person name="Du J."/>
            <person name="Lai Q."/>
            <person name="Shao Z."/>
        </authorList>
    </citation>
    <scope>NUCLEOTIDE SEQUENCE [LARGE SCALE GENOMIC DNA]</scope>
    <source>
        <strain evidence="2 3">MCCC 1A10513</strain>
    </source>
</reference>
<evidence type="ECO:0000313" key="2">
    <source>
        <dbReference type="EMBL" id="KFZ28874.1"/>
    </source>
</evidence>
<protein>
    <submittedName>
        <fullName evidence="2">Membrane protein</fullName>
    </submittedName>
</protein>
<sequence length="59" mass="7035">MIRYLFLIPLVLGVLWWLFLQANNLTLKQGRKGFLYILIVSVFIAIIYTLLLWFSGRQF</sequence>
<keyword evidence="3" id="KW-1185">Reference proteome</keyword>
<keyword evidence="1" id="KW-0472">Membrane</keyword>
<name>A0A094ISU9_9GAMM</name>
<evidence type="ECO:0000313" key="3">
    <source>
        <dbReference type="Proteomes" id="UP000053718"/>
    </source>
</evidence>
<keyword evidence="1" id="KW-1133">Transmembrane helix</keyword>
<gene>
    <name evidence="2" type="ORF">IDAT_06645</name>
</gene>
<dbReference type="eggNOG" id="ENOG503042I">
    <property type="taxonomic scope" value="Bacteria"/>
</dbReference>
<organism evidence="2 3">
    <name type="scientific">Pseudidiomarina atlantica</name>
    <dbReference type="NCBI Taxonomy" id="1517416"/>
    <lineage>
        <taxon>Bacteria</taxon>
        <taxon>Pseudomonadati</taxon>
        <taxon>Pseudomonadota</taxon>
        <taxon>Gammaproteobacteria</taxon>
        <taxon>Alteromonadales</taxon>
        <taxon>Idiomarinaceae</taxon>
        <taxon>Pseudidiomarina</taxon>
    </lineage>
</organism>
<proteinExistence type="predicted"/>
<dbReference type="EMBL" id="JPIN01000006">
    <property type="protein sequence ID" value="KFZ28874.1"/>
    <property type="molecule type" value="Genomic_DNA"/>
</dbReference>
<dbReference type="AlphaFoldDB" id="A0A094ISU9"/>
<keyword evidence="1" id="KW-0812">Transmembrane</keyword>
<accession>A0A094ISU9</accession>
<comment type="caution">
    <text evidence="2">The sequence shown here is derived from an EMBL/GenBank/DDBJ whole genome shotgun (WGS) entry which is preliminary data.</text>
</comment>
<dbReference type="Proteomes" id="UP000053718">
    <property type="component" value="Unassembled WGS sequence"/>
</dbReference>
<feature type="transmembrane region" description="Helical" evidence="1">
    <location>
        <begin position="34"/>
        <end position="54"/>
    </location>
</feature>
<evidence type="ECO:0000256" key="1">
    <source>
        <dbReference type="SAM" id="Phobius"/>
    </source>
</evidence>